<dbReference type="InterPro" id="IPR004875">
    <property type="entry name" value="DDE_SF_endonuclease_dom"/>
</dbReference>
<dbReference type="Gene3D" id="1.10.10.60">
    <property type="entry name" value="Homeodomain-like"/>
    <property type="match status" value="2"/>
</dbReference>
<dbReference type="OrthoDB" id="6434773at2759"/>
<dbReference type="Proteomes" id="UP000499080">
    <property type="component" value="Unassembled WGS sequence"/>
</dbReference>
<dbReference type="InterPro" id="IPR050863">
    <property type="entry name" value="CenT-Element_Derived"/>
</dbReference>
<evidence type="ECO:0000256" key="2">
    <source>
        <dbReference type="ARBA" id="ARBA00023125"/>
    </source>
</evidence>
<dbReference type="GO" id="GO:0003677">
    <property type="term" value="F:DNA binding"/>
    <property type="evidence" value="ECO:0007669"/>
    <property type="project" value="UniProtKB-KW"/>
</dbReference>
<dbReference type="PROSITE" id="PS51253">
    <property type="entry name" value="HTH_CENPB"/>
    <property type="match status" value="1"/>
</dbReference>
<feature type="domain" description="HTH CENPB-type" evidence="4">
    <location>
        <begin position="78"/>
        <end position="150"/>
    </location>
</feature>
<dbReference type="Pfam" id="PF03184">
    <property type="entry name" value="DDE_1"/>
    <property type="match status" value="1"/>
</dbReference>
<dbReference type="GO" id="GO:0005634">
    <property type="term" value="C:nucleus"/>
    <property type="evidence" value="ECO:0007669"/>
    <property type="project" value="UniProtKB-SubCell"/>
</dbReference>
<evidence type="ECO:0000313" key="6">
    <source>
        <dbReference type="Proteomes" id="UP000499080"/>
    </source>
</evidence>
<dbReference type="InterPro" id="IPR006600">
    <property type="entry name" value="HTH_CenpB_DNA-bd_dom"/>
</dbReference>
<dbReference type="SUPFAM" id="SSF46689">
    <property type="entry name" value="Homeodomain-like"/>
    <property type="match status" value="2"/>
</dbReference>
<keyword evidence="3" id="KW-0539">Nucleus</keyword>
<evidence type="ECO:0000256" key="3">
    <source>
        <dbReference type="ARBA" id="ARBA00023242"/>
    </source>
</evidence>
<name>A0A4Y2RZF6_ARAVE</name>
<protein>
    <submittedName>
        <fullName evidence="5">Jerky</fullName>
    </submittedName>
</protein>
<gene>
    <name evidence="5" type="primary">JRK_50</name>
    <name evidence="5" type="ORF">AVEN_173278_1</name>
</gene>
<dbReference type="PANTHER" id="PTHR19303:SF16">
    <property type="entry name" value="JERKY PROTEIN HOMOLOG-LIKE"/>
    <property type="match status" value="1"/>
</dbReference>
<keyword evidence="2" id="KW-0238">DNA-binding</keyword>
<evidence type="ECO:0000256" key="1">
    <source>
        <dbReference type="ARBA" id="ARBA00004123"/>
    </source>
</evidence>
<dbReference type="PANTHER" id="PTHR19303">
    <property type="entry name" value="TRANSPOSON"/>
    <property type="match status" value="1"/>
</dbReference>
<sequence length="545" mass="61958">MPKRALSSSVASGTKRKHVTLSIKDKVNLIKKLESGTAVAKLCEEYGLGKSTIYDIKKRKKELFEFFADSDTAMAMGERKIIRHAKNDDHDRVMIEWVKQRRSEGVPLSGPLLMEQAKIFHRSMNLTTDYSYTTGWLTKFKKRHGIRQLKICEDKASADAEAAEDFVNEFVSLVETEKLSPEQIYNADETGLFWRYVPRSTLATADEKDATGVKDSKERITILGCGNAAGSHKTKLFVIGKSAKPRAFKNVKVFPVIYRSNKRAWMTQHLMNEWFENHFVPEARRHLFGNGFPAGAKILLILDNCTAHLSPEILVKVNVSVLFFPPNCTSLIQPMDMGILRALKCQHKSEFLKEMLSFLNGGETLQNFLKSYNLKTTVWSAAKAWDGIPTTTMKNAWHNLWPATIFYEDEENVDTDFKGFQISKEKAEIFELLEYVKSRGQEIAEDDAFEVLHCDDKAPTVCQLTDDEICSMVLMNSNTSVSDSEEETQAEDKMPIDSLVEVLNTAIKGLEQRDFISESDIMAIHEIKEKLRNQKPKLMKQLTLN</sequence>
<proteinExistence type="predicted"/>
<reference evidence="5 6" key="1">
    <citation type="journal article" date="2019" name="Sci. Rep.">
        <title>Orb-weaving spider Araneus ventricosus genome elucidates the spidroin gene catalogue.</title>
        <authorList>
            <person name="Kono N."/>
            <person name="Nakamura H."/>
            <person name="Ohtoshi R."/>
            <person name="Moran D.A.P."/>
            <person name="Shinohara A."/>
            <person name="Yoshida Y."/>
            <person name="Fujiwara M."/>
            <person name="Mori M."/>
            <person name="Tomita M."/>
            <person name="Arakawa K."/>
        </authorList>
    </citation>
    <scope>NUCLEOTIDE SEQUENCE [LARGE SCALE GENOMIC DNA]</scope>
</reference>
<dbReference type="Pfam" id="PF03221">
    <property type="entry name" value="HTH_Tnp_Tc5"/>
    <property type="match status" value="1"/>
</dbReference>
<dbReference type="InterPro" id="IPR009057">
    <property type="entry name" value="Homeodomain-like_sf"/>
</dbReference>
<evidence type="ECO:0000313" key="5">
    <source>
        <dbReference type="EMBL" id="GBN81274.1"/>
    </source>
</evidence>
<dbReference type="AlphaFoldDB" id="A0A4Y2RZF6"/>
<organism evidence="5 6">
    <name type="scientific">Araneus ventricosus</name>
    <name type="common">Orbweaver spider</name>
    <name type="synonym">Epeira ventricosa</name>
    <dbReference type="NCBI Taxonomy" id="182803"/>
    <lineage>
        <taxon>Eukaryota</taxon>
        <taxon>Metazoa</taxon>
        <taxon>Ecdysozoa</taxon>
        <taxon>Arthropoda</taxon>
        <taxon>Chelicerata</taxon>
        <taxon>Arachnida</taxon>
        <taxon>Araneae</taxon>
        <taxon>Araneomorphae</taxon>
        <taxon>Entelegynae</taxon>
        <taxon>Araneoidea</taxon>
        <taxon>Araneidae</taxon>
        <taxon>Araneus</taxon>
    </lineage>
</organism>
<dbReference type="Pfam" id="PF04218">
    <property type="entry name" value="CENP-B_N"/>
    <property type="match status" value="1"/>
</dbReference>
<evidence type="ECO:0000259" key="4">
    <source>
        <dbReference type="PROSITE" id="PS51253"/>
    </source>
</evidence>
<comment type="caution">
    <text evidence="5">The sequence shown here is derived from an EMBL/GenBank/DDBJ whole genome shotgun (WGS) entry which is preliminary data.</text>
</comment>
<comment type="subcellular location">
    <subcellularLocation>
        <location evidence="1">Nucleus</location>
    </subcellularLocation>
</comment>
<dbReference type="SMART" id="SM00674">
    <property type="entry name" value="CENPB"/>
    <property type="match status" value="1"/>
</dbReference>
<keyword evidence="6" id="KW-1185">Reference proteome</keyword>
<accession>A0A4Y2RZF6</accession>
<dbReference type="InterPro" id="IPR007889">
    <property type="entry name" value="HTH_Psq"/>
</dbReference>
<dbReference type="EMBL" id="BGPR01148789">
    <property type="protein sequence ID" value="GBN81274.1"/>
    <property type="molecule type" value="Genomic_DNA"/>
</dbReference>